<evidence type="ECO:0000256" key="6">
    <source>
        <dbReference type="ARBA" id="ARBA00022989"/>
    </source>
</evidence>
<evidence type="ECO:0000259" key="10">
    <source>
        <dbReference type="PROSITE" id="PS51105"/>
    </source>
</evidence>
<reference evidence="11 12" key="1">
    <citation type="submission" date="2020-01" db="EMBL/GenBank/DDBJ databases">
        <title>Vast differences in strain-level diversity in the gut microbiota of two closely related honey bee species.</title>
        <authorList>
            <person name="Ellegaard K.M."/>
            <person name="Suenami S."/>
            <person name="Miyazaki R."/>
            <person name="Engel P."/>
        </authorList>
    </citation>
    <scope>NUCLEOTIDE SEQUENCE [LARGE SCALE GENOMIC DNA]</scope>
    <source>
        <strain evidence="11 12">ESL0416</strain>
    </source>
</reference>
<feature type="transmembrane region" description="Helical" evidence="9">
    <location>
        <begin position="239"/>
        <end position="258"/>
    </location>
</feature>
<accession>A0ABX8W728</accession>
<keyword evidence="3 8" id="KW-1003">Cell membrane</keyword>
<organism evidence="11 12">
    <name type="scientific">Lactobacillus panisapium</name>
    <dbReference type="NCBI Taxonomy" id="2012495"/>
    <lineage>
        <taxon>Bacteria</taxon>
        <taxon>Bacillati</taxon>
        <taxon>Bacillota</taxon>
        <taxon>Bacilli</taxon>
        <taxon>Lactobacillales</taxon>
        <taxon>Lactobacillaceae</taxon>
        <taxon>Lactobacillus</taxon>
    </lineage>
</organism>
<dbReference type="InterPro" id="IPR004501">
    <property type="entry name" value="PTS_EIIC_3"/>
</dbReference>
<dbReference type="PANTHER" id="PTHR33989:SF10">
    <property type="entry name" value="PERMEASE IIC COMPONENT"/>
    <property type="match status" value="1"/>
</dbReference>
<keyword evidence="12" id="KW-1185">Reference proteome</keyword>
<evidence type="ECO:0000256" key="7">
    <source>
        <dbReference type="ARBA" id="ARBA00023136"/>
    </source>
</evidence>
<feature type="transmembrane region" description="Helical" evidence="9">
    <location>
        <begin position="110"/>
        <end position="130"/>
    </location>
</feature>
<feature type="transmembrane region" description="Helical" evidence="9">
    <location>
        <begin position="150"/>
        <end position="172"/>
    </location>
</feature>
<dbReference type="EMBL" id="CP048268">
    <property type="protein sequence ID" value="QYN53287.1"/>
    <property type="molecule type" value="Genomic_DNA"/>
</dbReference>
<evidence type="ECO:0000256" key="8">
    <source>
        <dbReference type="PIRNR" id="PIRNR006351"/>
    </source>
</evidence>
<evidence type="ECO:0000256" key="2">
    <source>
        <dbReference type="ARBA" id="ARBA00022448"/>
    </source>
</evidence>
<feature type="transmembrane region" description="Helical" evidence="9">
    <location>
        <begin position="408"/>
        <end position="427"/>
    </location>
</feature>
<dbReference type="RefSeq" id="WP_220220027.1">
    <property type="nucleotide sequence ID" value="NZ_CP048268.1"/>
</dbReference>
<feature type="domain" description="PTS EIIC type-3" evidence="10">
    <location>
        <begin position="16"/>
        <end position="426"/>
    </location>
</feature>
<dbReference type="PIRSF" id="PIRSF006351">
    <property type="entry name" value="PTS_EIIC-Cellobiose"/>
    <property type="match status" value="1"/>
</dbReference>
<evidence type="ECO:0000256" key="9">
    <source>
        <dbReference type="SAM" id="Phobius"/>
    </source>
</evidence>
<protein>
    <recommendedName>
        <fullName evidence="8">Permease IIC component</fullName>
    </recommendedName>
</protein>
<keyword evidence="6 9" id="KW-1133">Transmembrane helix</keyword>
<dbReference type="InterPro" id="IPR004796">
    <property type="entry name" value="PTS_IIC_cello"/>
</dbReference>
<gene>
    <name evidence="11" type="ORF">GYM71_07600</name>
</gene>
<keyword evidence="2 8" id="KW-0813">Transport</keyword>
<dbReference type="Pfam" id="PF02378">
    <property type="entry name" value="PTS_EIIC"/>
    <property type="match status" value="1"/>
</dbReference>
<keyword evidence="7 8" id="KW-0472">Membrane</keyword>
<keyword evidence="5 9" id="KW-0812">Transmembrane</keyword>
<feature type="transmembrane region" description="Helical" evidence="9">
    <location>
        <begin position="370"/>
        <end position="388"/>
    </location>
</feature>
<evidence type="ECO:0000256" key="5">
    <source>
        <dbReference type="ARBA" id="ARBA00022692"/>
    </source>
</evidence>
<proteinExistence type="predicted"/>
<evidence type="ECO:0000256" key="1">
    <source>
        <dbReference type="ARBA" id="ARBA00004651"/>
    </source>
</evidence>
<dbReference type="InterPro" id="IPR051088">
    <property type="entry name" value="PTS_Sugar-EIIC/EIIB"/>
</dbReference>
<dbReference type="PROSITE" id="PS51105">
    <property type="entry name" value="PTS_EIIC_TYPE_3"/>
    <property type="match status" value="1"/>
</dbReference>
<evidence type="ECO:0000256" key="4">
    <source>
        <dbReference type="ARBA" id="ARBA00022597"/>
    </source>
</evidence>
<keyword evidence="4 8" id="KW-0762">Sugar transport</keyword>
<dbReference type="InterPro" id="IPR003352">
    <property type="entry name" value="PTS_EIIC"/>
</dbReference>
<comment type="subcellular location">
    <subcellularLocation>
        <location evidence="1">Cell membrane</location>
        <topology evidence="1">Multi-pass membrane protein</topology>
    </subcellularLocation>
</comment>
<feature type="transmembrane region" description="Helical" evidence="9">
    <location>
        <begin position="83"/>
        <end position="101"/>
    </location>
</feature>
<name>A0ABX8W728_9LACO</name>
<dbReference type="Proteomes" id="UP000826550">
    <property type="component" value="Chromosome"/>
</dbReference>
<feature type="transmembrane region" description="Helical" evidence="9">
    <location>
        <begin position="304"/>
        <end position="324"/>
    </location>
</feature>
<feature type="transmembrane region" description="Helical" evidence="9">
    <location>
        <begin position="39"/>
        <end position="63"/>
    </location>
</feature>
<evidence type="ECO:0000313" key="11">
    <source>
        <dbReference type="EMBL" id="QYN53287.1"/>
    </source>
</evidence>
<evidence type="ECO:0000256" key="3">
    <source>
        <dbReference type="ARBA" id="ARBA00022475"/>
    </source>
</evidence>
<evidence type="ECO:0000313" key="12">
    <source>
        <dbReference type="Proteomes" id="UP000826550"/>
    </source>
</evidence>
<sequence length="444" mass="47871">MNDSTSTQAHPKLQRFLDKFTDISVKIGNQVHLRSLRDAFATLMPMFILAGIAVFFNNVLFTWLLKGAMLAKFQVFGTALTNGTLNVASILIAPMIAFYLAKNKSYENPISAAAVALSAVFIMLAIHVSITPEGAKKAIDVTGAVLYSQVGTTGMFAGIIIGLLATEIYLRLSKIKALKINLGDQVPPAVGQSFSVLLPSLITLSIFGITAAILAAFNVDLVTLISRLIQEPLRKVNTSLPGFLLIYSTGNFLYTLGIHQTVINGSLLDPLNLVNMNENTAAVSAGRPATHIINTDFVTVYSQMGGTGLTIALIIAVLLVSHYQPYKDVVKLAIVPGIFEINEPIIFGFPIVFNIPMIIPFVLSPVIGSLIGYFATAIGFVKPLAYMVPWTTPPILSGILSSGGDWKVVLVQIIILAVCTLFYIPFIKISERVAMKQAELNNAQ</sequence>
<dbReference type="NCBIfam" id="TIGR00410">
    <property type="entry name" value="lacE"/>
    <property type="match status" value="1"/>
</dbReference>
<comment type="function">
    <text evidence="8">The phosphoenolpyruvate-dependent sugar phosphotransferase system (PTS), a major carbohydrate active -transport system, catalyzes the phosphorylation of incoming sugar substrates concomitant with their translocation across the cell membrane.</text>
</comment>
<dbReference type="PANTHER" id="PTHR33989">
    <property type="match status" value="1"/>
</dbReference>
<feature type="transmembrane region" description="Helical" evidence="9">
    <location>
        <begin position="193"/>
        <end position="219"/>
    </location>
</feature>